<gene>
    <name evidence="2" type="ORF">GCM10008942_03850</name>
</gene>
<dbReference type="InterPro" id="IPR029063">
    <property type="entry name" value="SAM-dependent_MTases_sf"/>
</dbReference>
<dbReference type="PANTHER" id="PTHR43861:SF1">
    <property type="entry name" value="TRANS-ACONITATE 2-METHYLTRANSFERASE"/>
    <property type="match status" value="1"/>
</dbReference>
<dbReference type="Gene3D" id="3.40.50.150">
    <property type="entry name" value="Vaccinia Virus protein VP39"/>
    <property type="match status" value="1"/>
</dbReference>
<reference evidence="2 3" key="1">
    <citation type="journal article" date="2019" name="Int. J. Syst. Evol. Microbiol.">
        <title>The Global Catalogue of Microorganisms (GCM) 10K type strain sequencing project: providing services to taxonomists for standard genome sequencing and annotation.</title>
        <authorList>
            <consortium name="The Broad Institute Genomics Platform"/>
            <consortium name="The Broad Institute Genome Sequencing Center for Infectious Disease"/>
            <person name="Wu L."/>
            <person name="Ma J."/>
        </authorList>
    </citation>
    <scope>NUCLEOTIDE SEQUENCE [LARGE SCALE GENOMIC DNA]</scope>
    <source>
        <strain evidence="2 3">JCM 15089</strain>
    </source>
</reference>
<comment type="caution">
    <text evidence="2">The sequence shown here is derived from an EMBL/GenBank/DDBJ whole genome shotgun (WGS) entry which is preliminary data.</text>
</comment>
<dbReference type="SUPFAM" id="SSF53335">
    <property type="entry name" value="S-adenosyl-L-methionine-dependent methyltransferases"/>
    <property type="match status" value="1"/>
</dbReference>
<feature type="domain" description="Methyltransferase type 11" evidence="1">
    <location>
        <begin position="50"/>
        <end position="142"/>
    </location>
</feature>
<evidence type="ECO:0000313" key="2">
    <source>
        <dbReference type="EMBL" id="GAA0558602.1"/>
    </source>
</evidence>
<dbReference type="Proteomes" id="UP001499951">
    <property type="component" value="Unassembled WGS sequence"/>
</dbReference>
<evidence type="ECO:0000259" key="1">
    <source>
        <dbReference type="Pfam" id="PF08241"/>
    </source>
</evidence>
<dbReference type="GO" id="GO:0008168">
    <property type="term" value="F:methyltransferase activity"/>
    <property type="evidence" value="ECO:0007669"/>
    <property type="project" value="UniProtKB-KW"/>
</dbReference>
<protein>
    <submittedName>
        <fullName evidence="2">Methyltransferase domain-containing protein</fullName>
    </submittedName>
</protein>
<keyword evidence="2" id="KW-0808">Transferase</keyword>
<keyword evidence="2" id="KW-0489">Methyltransferase</keyword>
<dbReference type="EMBL" id="BAAADD010000001">
    <property type="protein sequence ID" value="GAA0558602.1"/>
    <property type="molecule type" value="Genomic_DNA"/>
</dbReference>
<dbReference type="Pfam" id="PF08241">
    <property type="entry name" value="Methyltransf_11"/>
    <property type="match status" value="1"/>
</dbReference>
<dbReference type="PANTHER" id="PTHR43861">
    <property type="entry name" value="TRANS-ACONITATE 2-METHYLTRANSFERASE-RELATED"/>
    <property type="match status" value="1"/>
</dbReference>
<dbReference type="InterPro" id="IPR013216">
    <property type="entry name" value="Methyltransf_11"/>
</dbReference>
<sequence length="272" mass="29432">MSGNDQQREFWSGAMATAWIERLDTLERGLAGINDALMAFADLKPGMAVLDIGCGPGTTTEQIAAVTGGRTVGLDISKPLIDAAKARSRGATEFIEADATDYPFRPEFDLVFSRLGLMFFADPVASFANIRRAVKPGGRLAFLVWASMEEIPYLIEPLNAVRDLLPPVELPPPDAPGGYALADNARTRRILEQSGWHAIESRHVTPPSFLGATLPEAVEAACNLGPIAQRFREADETTKTEVRRRVSAILARFETGDGVVPPAACWLIEARA</sequence>
<evidence type="ECO:0000313" key="3">
    <source>
        <dbReference type="Proteomes" id="UP001499951"/>
    </source>
</evidence>
<organism evidence="2 3">
    <name type="scientific">Rhizomicrobium electricum</name>
    <dbReference type="NCBI Taxonomy" id="480070"/>
    <lineage>
        <taxon>Bacteria</taxon>
        <taxon>Pseudomonadati</taxon>
        <taxon>Pseudomonadota</taxon>
        <taxon>Alphaproteobacteria</taxon>
        <taxon>Micropepsales</taxon>
        <taxon>Micropepsaceae</taxon>
        <taxon>Rhizomicrobium</taxon>
    </lineage>
</organism>
<dbReference type="CDD" id="cd02440">
    <property type="entry name" value="AdoMet_MTases"/>
    <property type="match status" value="1"/>
</dbReference>
<keyword evidence="3" id="KW-1185">Reference proteome</keyword>
<proteinExistence type="predicted"/>
<name>A0ABN1E4E0_9PROT</name>
<accession>A0ABN1E4E0</accession>
<dbReference type="GO" id="GO:0032259">
    <property type="term" value="P:methylation"/>
    <property type="evidence" value="ECO:0007669"/>
    <property type="project" value="UniProtKB-KW"/>
</dbReference>